<dbReference type="AlphaFoldDB" id="A0A9D1A1Q3"/>
<dbReference type="Gene3D" id="3.40.50.10440">
    <property type="entry name" value="Dihydroxyacetone kinase, domain 1"/>
    <property type="match status" value="1"/>
</dbReference>
<proteinExistence type="predicted"/>
<comment type="caution">
    <text evidence="3">The sequence shown here is derived from an EMBL/GenBank/DDBJ whole genome shotgun (WGS) entry which is preliminary data.</text>
</comment>
<dbReference type="Proteomes" id="UP000824261">
    <property type="component" value="Unassembled WGS sequence"/>
</dbReference>
<evidence type="ECO:0000313" key="3">
    <source>
        <dbReference type="EMBL" id="HIR02271.1"/>
    </source>
</evidence>
<dbReference type="PANTHER" id="PTHR33434">
    <property type="entry name" value="DEGV DOMAIN-CONTAINING PROTEIN DR_1986-RELATED"/>
    <property type="match status" value="1"/>
</dbReference>
<protein>
    <submittedName>
        <fullName evidence="3">DegV family protein</fullName>
    </submittedName>
</protein>
<dbReference type="InterPro" id="IPR050270">
    <property type="entry name" value="DegV_domain_contain"/>
</dbReference>
<reference evidence="3" key="1">
    <citation type="submission" date="2020-10" db="EMBL/GenBank/DDBJ databases">
        <authorList>
            <person name="Gilroy R."/>
        </authorList>
    </citation>
    <scope>NUCLEOTIDE SEQUENCE</scope>
    <source>
        <strain evidence="3">ChiGjej1B1-2707</strain>
    </source>
</reference>
<dbReference type="GO" id="GO:0008289">
    <property type="term" value="F:lipid binding"/>
    <property type="evidence" value="ECO:0007669"/>
    <property type="project" value="UniProtKB-KW"/>
</dbReference>
<dbReference type="SUPFAM" id="SSF82549">
    <property type="entry name" value="DAK1/DegV-like"/>
    <property type="match status" value="1"/>
</dbReference>
<sequence length="310" mass="33897">MQPQCNLIVDSCCDLPREVVVREGVELVEFTYITSDGAHQDDLYQSTTAHAFFQGMRDGEEPSTSQLTIPVLQETFQRAIDSGVPTVFLCFSSALSGSYDVAVMVRDQLVEQNPGAELYVVDTKLASVAEALLVYEAIRQRDAGMTAKEMVAWAEEARYFVNALFMVEDLEALRRGGRIPASVAYAGGKLDVKPLLNIDMDGKLALAGVARGRKKGIKQLADYYAKNRAEKQPVPHVVIGDADCPKDVERLKELVTKDVESVLFLESSIGPVIGSHVGPGMIAVVFWGSDRREGLSVADRIARRVRGESA</sequence>
<evidence type="ECO:0000256" key="1">
    <source>
        <dbReference type="ARBA" id="ARBA00003238"/>
    </source>
</evidence>
<keyword evidence="2" id="KW-0446">Lipid-binding</keyword>
<evidence type="ECO:0000256" key="2">
    <source>
        <dbReference type="ARBA" id="ARBA00023121"/>
    </source>
</evidence>
<dbReference type="Gene3D" id="3.30.1180.10">
    <property type="match status" value="1"/>
</dbReference>
<dbReference type="Pfam" id="PF02645">
    <property type="entry name" value="DegV"/>
    <property type="match status" value="1"/>
</dbReference>
<comment type="function">
    <text evidence="1">May bind long-chain fatty acids, such as palmitate, and may play a role in lipid transport or fatty acid metabolism.</text>
</comment>
<name>A0A9D1A1Q3_9ACTN</name>
<dbReference type="PANTHER" id="PTHR33434:SF3">
    <property type="entry name" value="DEGV DOMAIN-CONTAINING PROTEIN YITS"/>
    <property type="match status" value="1"/>
</dbReference>
<dbReference type="EMBL" id="DVGB01000102">
    <property type="protein sequence ID" value="HIR02271.1"/>
    <property type="molecule type" value="Genomic_DNA"/>
</dbReference>
<dbReference type="NCBIfam" id="TIGR00762">
    <property type="entry name" value="DegV"/>
    <property type="match status" value="1"/>
</dbReference>
<organism evidence="3 4">
    <name type="scientific">Candidatus Aveggerthella stercoripullorum</name>
    <dbReference type="NCBI Taxonomy" id="2840688"/>
    <lineage>
        <taxon>Bacteria</taxon>
        <taxon>Bacillati</taxon>
        <taxon>Actinomycetota</taxon>
        <taxon>Coriobacteriia</taxon>
        <taxon>Eggerthellales</taxon>
        <taxon>Eggerthellaceae</taxon>
        <taxon>Eggerthellaceae incertae sedis</taxon>
        <taxon>Candidatus Aveggerthella</taxon>
    </lineage>
</organism>
<dbReference type="PROSITE" id="PS51482">
    <property type="entry name" value="DEGV"/>
    <property type="match status" value="1"/>
</dbReference>
<gene>
    <name evidence="3" type="ORF">IAA69_08445</name>
</gene>
<reference evidence="3" key="2">
    <citation type="journal article" date="2021" name="PeerJ">
        <title>Extensive microbial diversity within the chicken gut microbiome revealed by metagenomics and culture.</title>
        <authorList>
            <person name="Gilroy R."/>
            <person name="Ravi A."/>
            <person name="Getino M."/>
            <person name="Pursley I."/>
            <person name="Horton D.L."/>
            <person name="Alikhan N.F."/>
            <person name="Baker D."/>
            <person name="Gharbi K."/>
            <person name="Hall N."/>
            <person name="Watson M."/>
            <person name="Adriaenssens E.M."/>
            <person name="Foster-Nyarko E."/>
            <person name="Jarju S."/>
            <person name="Secka A."/>
            <person name="Antonio M."/>
            <person name="Oren A."/>
            <person name="Chaudhuri R.R."/>
            <person name="La Ragione R."/>
            <person name="Hildebrand F."/>
            <person name="Pallen M.J."/>
        </authorList>
    </citation>
    <scope>NUCLEOTIDE SEQUENCE</scope>
    <source>
        <strain evidence="3">ChiGjej1B1-2707</strain>
    </source>
</reference>
<accession>A0A9D1A1Q3</accession>
<dbReference type="Gene3D" id="2.20.28.50">
    <property type="entry name" value="degv family protein"/>
    <property type="match status" value="1"/>
</dbReference>
<dbReference type="InterPro" id="IPR003797">
    <property type="entry name" value="DegV"/>
</dbReference>
<dbReference type="InterPro" id="IPR043168">
    <property type="entry name" value="DegV_C"/>
</dbReference>
<evidence type="ECO:0000313" key="4">
    <source>
        <dbReference type="Proteomes" id="UP000824261"/>
    </source>
</evidence>